<dbReference type="Proteomes" id="UP000501991">
    <property type="component" value="Chromosome"/>
</dbReference>
<evidence type="ECO:0000313" key="2">
    <source>
        <dbReference type="EMBL" id="QID16193.1"/>
    </source>
</evidence>
<dbReference type="RefSeq" id="WP_173763358.1">
    <property type="nucleotide sequence ID" value="NZ_CP048836.1"/>
</dbReference>
<gene>
    <name evidence="2" type="ORF">G3580_00260</name>
</gene>
<keyword evidence="1" id="KW-0732">Signal</keyword>
<proteinExistence type="predicted"/>
<dbReference type="PROSITE" id="PS51257">
    <property type="entry name" value="PROKAR_LIPOPROTEIN"/>
    <property type="match status" value="1"/>
</dbReference>
<feature type="chain" id="PRO_5025491934" description="Lipoprotein" evidence="1">
    <location>
        <begin position="22"/>
        <end position="127"/>
    </location>
</feature>
<name>A0A6C1AYJ5_9RHOO</name>
<evidence type="ECO:0000256" key="1">
    <source>
        <dbReference type="SAM" id="SignalP"/>
    </source>
</evidence>
<dbReference type="KEGG" id="azq:G3580_00260"/>
<reference evidence="2 3" key="1">
    <citation type="submission" date="2020-02" db="EMBL/GenBank/DDBJ databases">
        <title>Nitrogenibacter mangrovi gen. nov., sp. nov. isolated from mangrove sediment, a denitrifying betaproteobacterium.</title>
        <authorList>
            <person name="Liao H."/>
            <person name="Tian Y."/>
        </authorList>
    </citation>
    <scope>NUCLEOTIDE SEQUENCE [LARGE SCALE GENOMIC DNA]</scope>
    <source>
        <strain evidence="2 3">M9-3-2</strain>
    </source>
</reference>
<dbReference type="EMBL" id="CP048836">
    <property type="protein sequence ID" value="QID16193.1"/>
    <property type="molecule type" value="Genomic_DNA"/>
</dbReference>
<evidence type="ECO:0000313" key="3">
    <source>
        <dbReference type="Proteomes" id="UP000501991"/>
    </source>
</evidence>
<feature type="signal peptide" evidence="1">
    <location>
        <begin position="1"/>
        <end position="21"/>
    </location>
</feature>
<accession>A0A6C1AYJ5</accession>
<organism evidence="2 3">
    <name type="scientific">Nitrogeniibacter mangrovi</name>
    <dbReference type="NCBI Taxonomy" id="2016596"/>
    <lineage>
        <taxon>Bacteria</taxon>
        <taxon>Pseudomonadati</taxon>
        <taxon>Pseudomonadota</taxon>
        <taxon>Betaproteobacteria</taxon>
        <taxon>Rhodocyclales</taxon>
        <taxon>Zoogloeaceae</taxon>
        <taxon>Nitrogeniibacter</taxon>
    </lineage>
</organism>
<keyword evidence="3" id="KW-1185">Reference proteome</keyword>
<sequence length="127" mass="13775">MAMKTPLIALAAIGLTACATAAGRLDTAGLSELYIADFTSTDPTGCTTADVDLSNDDAQAFFHRARQLSEKALADNYPLAPCRIEGTLKYDNMPCDFEISAAMTGVIRCERQRWHFACDDCEALFGR</sequence>
<evidence type="ECO:0008006" key="4">
    <source>
        <dbReference type="Google" id="ProtNLM"/>
    </source>
</evidence>
<dbReference type="AlphaFoldDB" id="A0A6C1AYJ5"/>
<protein>
    <recommendedName>
        <fullName evidence="4">Lipoprotein</fullName>
    </recommendedName>
</protein>